<evidence type="ECO:0000256" key="2">
    <source>
        <dbReference type="SAM" id="SignalP"/>
    </source>
</evidence>
<keyword evidence="2" id="KW-0732">Signal</keyword>
<proteinExistence type="predicted"/>
<evidence type="ECO:0000313" key="4">
    <source>
        <dbReference type="Proteomes" id="UP000731907"/>
    </source>
</evidence>
<feature type="region of interest" description="Disordered" evidence="1">
    <location>
        <begin position="23"/>
        <end position="76"/>
    </location>
</feature>
<dbReference type="RefSeq" id="WP_161762916.1">
    <property type="nucleotide sequence ID" value="NZ_JAAATX020000009.1"/>
</dbReference>
<accession>A0ABS6J6C9</accession>
<reference evidence="3 4" key="1">
    <citation type="submission" date="2021-06" db="EMBL/GenBank/DDBJ databases">
        <title>Rhodobacteraceae bacterium strain HSP-20.</title>
        <authorList>
            <person name="Chen W.-M."/>
        </authorList>
    </citation>
    <scope>NUCLEOTIDE SEQUENCE [LARGE SCALE GENOMIC DNA]</scope>
    <source>
        <strain evidence="3 4">HSP-20</strain>
    </source>
</reference>
<gene>
    <name evidence="3" type="ORF">GU927_013150</name>
</gene>
<evidence type="ECO:0000313" key="3">
    <source>
        <dbReference type="EMBL" id="MBU9698791.1"/>
    </source>
</evidence>
<evidence type="ECO:0000256" key="1">
    <source>
        <dbReference type="SAM" id="MobiDB-lite"/>
    </source>
</evidence>
<evidence type="ECO:0008006" key="5">
    <source>
        <dbReference type="Google" id="ProtNLM"/>
    </source>
</evidence>
<sequence>MKTILSTTLAALLLSTSLVHAQTSGTDTDGDGVPDISEPLLHTDPMNPDTDGDGQNDLADSDPVNAPDPTVAGGATSTYRLGEILVENNVDPATKTDAPDHLEIQVFNDGAADLTALTMYYTLTDADSGAKEAYVFRPHVTVPAGGEARIHVDEGTAPGHLRANPNSLYVTSLAGKHVTVSVQADGFAAVQGAVEKDPGGAETAD</sequence>
<dbReference type="Proteomes" id="UP000731907">
    <property type="component" value="Unassembled WGS sequence"/>
</dbReference>
<feature type="signal peptide" evidence="2">
    <location>
        <begin position="1"/>
        <end position="21"/>
    </location>
</feature>
<dbReference type="EMBL" id="JAAATX020000009">
    <property type="protein sequence ID" value="MBU9698791.1"/>
    <property type="molecule type" value="Genomic_DNA"/>
</dbReference>
<protein>
    <recommendedName>
        <fullName evidence="5">LTD domain-containing protein</fullName>
    </recommendedName>
</protein>
<keyword evidence="4" id="KW-1185">Reference proteome</keyword>
<name>A0ABS6J6C9_9RHOB</name>
<feature type="chain" id="PRO_5047330576" description="LTD domain-containing protein" evidence="2">
    <location>
        <begin position="22"/>
        <end position="205"/>
    </location>
</feature>
<comment type="caution">
    <text evidence="3">The sequence shown here is derived from an EMBL/GenBank/DDBJ whole genome shotgun (WGS) entry which is preliminary data.</text>
</comment>
<organism evidence="3 4">
    <name type="scientific">Paragemmobacter amnigenus</name>
    <dbReference type="NCBI Taxonomy" id="2852097"/>
    <lineage>
        <taxon>Bacteria</taxon>
        <taxon>Pseudomonadati</taxon>
        <taxon>Pseudomonadota</taxon>
        <taxon>Alphaproteobacteria</taxon>
        <taxon>Rhodobacterales</taxon>
        <taxon>Paracoccaceae</taxon>
        <taxon>Paragemmobacter</taxon>
    </lineage>
</organism>